<feature type="non-terminal residue" evidence="1">
    <location>
        <position position="1"/>
    </location>
</feature>
<dbReference type="OrthoDB" id="6606049at2759"/>
<comment type="caution">
    <text evidence="1">The sequence shown here is derived from an EMBL/GenBank/DDBJ whole genome shotgun (WGS) entry which is preliminary data.</text>
</comment>
<gene>
    <name evidence="1" type="ORF">FWK35_00015355</name>
</gene>
<sequence length="333" mass="38738">LDLSEKNMPNPIDDNENCSLTSDITKENLQSNSNDDNENYFTSEKTCDPCDPANELLKYQLEKKERIMKGPFCPKLNIYPRSNQKEEQRQHNRSIMRRLIDVTLCLAKNGEPFRGHHENSSSVSKGLFLDFIDVLKMYDNVLENHLEKGALNAKYLKRSPKRHAVLERIVQETNIKLKTPTSLSTTRWACRSEAVSATEKNYDSKKYVTIFIFALYMMKPLLAQIKIVSAKLQTPNLNLLSAVTIAQAFKKSLKSLRRVSNKIDNNHTQHFSLDKKNEIKTFVYYVVLDDLFNGLENRFNQETLDQFVLFQMLKKELQIIPYINGWKNYQSRN</sequence>
<dbReference type="AlphaFoldDB" id="A0A6G0Y4Y2"/>
<evidence type="ECO:0000313" key="2">
    <source>
        <dbReference type="Proteomes" id="UP000478052"/>
    </source>
</evidence>
<name>A0A6G0Y4Y2_APHCR</name>
<keyword evidence="2" id="KW-1185">Reference proteome</keyword>
<reference evidence="1 2" key="1">
    <citation type="submission" date="2019-08" db="EMBL/GenBank/DDBJ databases">
        <title>Whole genome of Aphis craccivora.</title>
        <authorList>
            <person name="Voronova N.V."/>
            <person name="Shulinski R.S."/>
            <person name="Bandarenka Y.V."/>
            <person name="Zhorov D.G."/>
            <person name="Warner D."/>
        </authorList>
    </citation>
    <scope>NUCLEOTIDE SEQUENCE [LARGE SCALE GENOMIC DNA]</scope>
    <source>
        <strain evidence="1">180601</strain>
        <tissue evidence="1">Whole Body</tissue>
    </source>
</reference>
<evidence type="ECO:0000313" key="1">
    <source>
        <dbReference type="EMBL" id="KAF0749060.1"/>
    </source>
</evidence>
<dbReference type="Proteomes" id="UP000478052">
    <property type="component" value="Unassembled WGS sequence"/>
</dbReference>
<proteinExistence type="predicted"/>
<accession>A0A6G0Y4Y2</accession>
<dbReference type="EMBL" id="VUJU01006240">
    <property type="protein sequence ID" value="KAF0749060.1"/>
    <property type="molecule type" value="Genomic_DNA"/>
</dbReference>
<organism evidence="1 2">
    <name type="scientific">Aphis craccivora</name>
    <name type="common">Cowpea aphid</name>
    <dbReference type="NCBI Taxonomy" id="307492"/>
    <lineage>
        <taxon>Eukaryota</taxon>
        <taxon>Metazoa</taxon>
        <taxon>Ecdysozoa</taxon>
        <taxon>Arthropoda</taxon>
        <taxon>Hexapoda</taxon>
        <taxon>Insecta</taxon>
        <taxon>Pterygota</taxon>
        <taxon>Neoptera</taxon>
        <taxon>Paraneoptera</taxon>
        <taxon>Hemiptera</taxon>
        <taxon>Sternorrhyncha</taxon>
        <taxon>Aphidomorpha</taxon>
        <taxon>Aphidoidea</taxon>
        <taxon>Aphididae</taxon>
        <taxon>Aphidini</taxon>
        <taxon>Aphis</taxon>
        <taxon>Aphis</taxon>
    </lineage>
</organism>
<protein>
    <submittedName>
        <fullName evidence="1">Zinc finger MYM-type protein 6-like</fullName>
    </submittedName>
</protein>